<feature type="region of interest" description="Disordered" evidence="1">
    <location>
        <begin position="176"/>
        <end position="202"/>
    </location>
</feature>
<evidence type="ECO:0000256" key="1">
    <source>
        <dbReference type="SAM" id="MobiDB-lite"/>
    </source>
</evidence>
<dbReference type="Proteomes" id="UP000299102">
    <property type="component" value="Unassembled WGS sequence"/>
</dbReference>
<dbReference type="EMBL" id="BGZK01000065">
    <property type="protein sequence ID" value="GBP14630.1"/>
    <property type="molecule type" value="Genomic_DNA"/>
</dbReference>
<proteinExistence type="predicted"/>
<gene>
    <name evidence="2" type="ORF">EVAR_93500_1</name>
</gene>
<name>A0A4C1TM06_EUMVA</name>
<evidence type="ECO:0000313" key="2">
    <source>
        <dbReference type="EMBL" id="GBP14630.1"/>
    </source>
</evidence>
<organism evidence="2 3">
    <name type="scientific">Eumeta variegata</name>
    <name type="common">Bagworm moth</name>
    <name type="synonym">Eumeta japonica</name>
    <dbReference type="NCBI Taxonomy" id="151549"/>
    <lineage>
        <taxon>Eukaryota</taxon>
        <taxon>Metazoa</taxon>
        <taxon>Ecdysozoa</taxon>
        <taxon>Arthropoda</taxon>
        <taxon>Hexapoda</taxon>
        <taxon>Insecta</taxon>
        <taxon>Pterygota</taxon>
        <taxon>Neoptera</taxon>
        <taxon>Endopterygota</taxon>
        <taxon>Lepidoptera</taxon>
        <taxon>Glossata</taxon>
        <taxon>Ditrysia</taxon>
        <taxon>Tineoidea</taxon>
        <taxon>Psychidae</taxon>
        <taxon>Oiketicinae</taxon>
        <taxon>Eumeta</taxon>
    </lineage>
</organism>
<dbReference type="AlphaFoldDB" id="A0A4C1TM06"/>
<protein>
    <submittedName>
        <fullName evidence="2">Uncharacterized protein</fullName>
    </submittedName>
</protein>
<accession>A0A4C1TM06</accession>
<comment type="caution">
    <text evidence="2">The sequence shown here is derived from an EMBL/GenBank/DDBJ whole genome shotgun (WGS) entry which is preliminary data.</text>
</comment>
<reference evidence="2 3" key="1">
    <citation type="journal article" date="2019" name="Commun. Biol.">
        <title>The bagworm genome reveals a unique fibroin gene that provides high tensile strength.</title>
        <authorList>
            <person name="Kono N."/>
            <person name="Nakamura H."/>
            <person name="Ohtoshi R."/>
            <person name="Tomita M."/>
            <person name="Numata K."/>
            <person name="Arakawa K."/>
        </authorList>
    </citation>
    <scope>NUCLEOTIDE SEQUENCE [LARGE SCALE GENOMIC DNA]</scope>
</reference>
<evidence type="ECO:0000313" key="3">
    <source>
        <dbReference type="Proteomes" id="UP000299102"/>
    </source>
</evidence>
<feature type="compositionally biased region" description="Basic and acidic residues" evidence="1">
    <location>
        <begin position="189"/>
        <end position="202"/>
    </location>
</feature>
<keyword evidence="3" id="KW-1185">Reference proteome</keyword>
<sequence>MRITHPPHFPPRRADFDFEVRSSIRGPTELTSHQLGPDARGGVDATYRMSGAAGERPPVKVGSHLVYGSAGRYPARRHARFSSVRENISAALTATSIAGFDKGFRYEGILSQKKNQSNEGFKDTGPLPARRAFSAYSPPAEKAPQPCFRPLAWATGRYPSSGIKCVDDRTIAGRGVGVCRTQRSRTARGQRDRRARPPEKTD</sequence>